<organism evidence="1 2">
    <name type="scientific">Naegleria lovaniensis</name>
    <name type="common">Amoeba</name>
    <dbReference type="NCBI Taxonomy" id="51637"/>
    <lineage>
        <taxon>Eukaryota</taxon>
        <taxon>Discoba</taxon>
        <taxon>Heterolobosea</taxon>
        <taxon>Tetramitia</taxon>
        <taxon>Eutetramitia</taxon>
        <taxon>Vahlkampfiidae</taxon>
        <taxon>Naegleria</taxon>
    </lineage>
</organism>
<reference evidence="1 2" key="1">
    <citation type="journal article" date="2018" name="BMC Genomics">
        <title>The genome of Naegleria lovaniensis, the basis for a comparative approach to unravel pathogenicity factors of the human pathogenic amoeba N. fowleri.</title>
        <authorList>
            <person name="Liechti N."/>
            <person name="Schurch N."/>
            <person name="Bruggmann R."/>
            <person name="Wittwer M."/>
        </authorList>
    </citation>
    <scope>NUCLEOTIDE SEQUENCE [LARGE SCALE GENOMIC DNA]</scope>
    <source>
        <strain evidence="1 2">ATCC 30569</strain>
    </source>
</reference>
<protein>
    <submittedName>
        <fullName evidence="1">Uncharacterized protein</fullName>
    </submittedName>
</protein>
<keyword evidence="2" id="KW-1185">Reference proteome</keyword>
<proteinExistence type="predicted"/>
<sequence length="101" mass="11625">MSTERQQEISCLRVVFLRKESKEYNNTKSIYPHSDQTTETTCESCTTRSLRDLLGVIQPSYNTTTITQQQRCYSFSTFSLSKDKPLYPKLVQAPLHLPSSI</sequence>
<evidence type="ECO:0000313" key="2">
    <source>
        <dbReference type="Proteomes" id="UP000816034"/>
    </source>
</evidence>
<dbReference type="AlphaFoldDB" id="A0AA88KNN2"/>
<evidence type="ECO:0000313" key="1">
    <source>
        <dbReference type="EMBL" id="KAG2388194.1"/>
    </source>
</evidence>
<dbReference type="EMBL" id="PYSW02000011">
    <property type="protein sequence ID" value="KAG2388194.1"/>
    <property type="molecule type" value="Genomic_DNA"/>
</dbReference>
<name>A0AA88KNN2_NAELO</name>
<comment type="caution">
    <text evidence="1">The sequence shown here is derived from an EMBL/GenBank/DDBJ whole genome shotgun (WGS) entry which is preliminary data.</text>
</comment>
<gene>
    <name evidence="1" type="ORF">C9374_001044</name>
</gene>
<dbReference type="GeneID" id="68093500"/>
<dbReference type="RefSeq" id="XP_044552186.1">
    <property type="nucleotide sequence ID" value="XM_044685984.1"/>
</dbReference>
<accession>A0AA88KNN2</accession>
<dbReference type="Proteomes" id="UP000816034">
    <property type="component" value="Unassembled WGS sequence"/>
</dbReference>